<evidence type="ECO:0008006" key="3">
    <source>
        <dbReference type="Google" id="ProtNLM"/>
    </source>
</evidence>
<keyword evidence="2" id="KW-1185">Reference proteome</keyword>
<comment type="caution">
    <text evidence="1">The sequence shown here is derived from an EMBL/GenBank/DDBJ whole genome shotgun (WGS) entry which is preliminary data.</text>
</comment>
<accession>A0ABQ5K4Q4</accession>
<reference evidence="1" key="1">
    <citation type="submission" date="2022-03" db="EMBL/GenBank/DDBJ databases">
        <title>Draft genome sequence of Aduncisulcus paluster, a free-living microaerophilic Fornicata.</title>
        <authorList>
            <person name="Yuyama I."/>
            <person name="Kume K."/>
            <person name="Tamura T."/>
            <person name="Inagaki Y."/>
            <person name="Hashimoto T."/>
        </authorList>
    </citation>
    <scope>NUCLEOTIDE SEQUENCE</scope>
    <source>
        <strain evidence="1">NY0171</strain>
    </source>
</reference>
<evidence type="ECO:0000313" key="1">
    <source>
        <dbReference type="EMBL" id="GKT27368.1"/>
    </source>
</evidence>
<name>A0ABQ5K4Q4_9EUKA</name>
<organism evidence="1 2">
    <name type="scientific">Aduncisulcus paluster</name>
    <dbReference type="NCBI Taxonomy" id="2918883"/>
    <lineage>
        <taxon>Eukaryota</taxon>
        <taxon>Metamonada</taxon>
        <taxon>Carpediemonas-like organisms</taxon>
        <taxon>Aduncisulcus</taxon>
    </lineage>
</organism>
<proteinExistence type="predicted"/>
<evidence type="ECO:0000313" key="2">
    <source>
        <dbReference type="Proteomes" id="UP001057375"/>
    </source>
</evidence>
<dbReference type="EMBL" id="BQXS01012737">
    <property type="protein sequence ID" value="GKT27368.1"/>
    <property type="molecule type" value="Genomic_DNA"/>
</dbReference>
<sequence length="300" mass="33322">MALFEDDISSNNAILAKMPPKIDTLSTEINGIVSNYSDVNELVMAKQESLAELVDRVQIEQNQLSSITDEITNISSRFQSISDKRTKIEENSKLSVDSLFSSLSFNHHVQSALKTPLKRNFIDSSAKVISHSSTFLPKDSIFSLFYGVKDINSGDVKRCLCVDPNLEWNEKVWAGTPDVSSGVVTISIDLNVSVQTTSFGVRHPSSLRVANINPLSTPEKVVIKDHDTGEVLCEIVYNPEEDLSMCSIEFNNLNENDIISSKAQHKAQGHELRRVSFDFIAQEGAEYVSVFCLQVWGDAM</sequence>
<protein>
    <recommendedName>
        <fullName evidence="3">SUN domain-containing protein</fullName>
    </recommendedName>
</protein>
<dbReference type="Proteomes" id="UP001057375">
    <property type="component" value="Unassembled WGS sequence"/>
</dbReference>
<gene>
    <name evidence="1" type="ORF">ADUPG1_013797</name>
</gene>